<dbReference type="EMBL" id="JAUSUA010000002">
    <property type="protein sequence ID" value="MDQ0206959.1"/>
    <property type="molecule type" value="Genomic_DNA"/>
</dbReference>
<evidence type="ECO:0000313" key="1">
    <source>
        <dbReference type="EMBL" id="MDQ0206959.1"/>
    </source>
</evidence>
<keyword evidence="2" id="KW-1185">Reference proteome</keyword>
<reference evidence="1 2" key="1">
    <citation type="submission" date="2023-07" db="EMBL/GenBank/DDBJ databases">
        <title>Genomic Encyclopedia of Type Strains, Phase IV (KMG-IV): sequencing the most valuable type-strain genomes for metagenomic binning, comparative biology and taxonomic classification.</title>
        <authorList>
            <person name="Goeker M."/>
        </authorList>
    </citation>
    <scope>NUCLEOTIDE SEQUENCE [LARGE SCALE GENOMIC DNA]</scope>
    <source>
        <strain evidence="1 2">DSM 19154</strain>
    </source>
</reference>
<accession>A0ABT9YGG7</accession>
<name>A0ABT9YGG7_9BACI</name>
<comment type="caution">
    <text evidence="1">The sequence shown here is derived from an EMBL/GenBank/DDBJ whole genome shotgun (WGS) entry which is preliminary data.</text>
</comment>
<sequence length="40" mass="4689">MPIILLYEVCGNCTVIYNEDENLWQISELIETNETDIEDL</sequence>
<gene>
    <name evidence="1" type="ORF">J2S05_001758</name>
</gene>
<dbReference type="Proteomes" id="UP001225034">
    <property type="component" value="Unassembled WGS sequence"/>
</dbReference>
<evidence type="ECO:0000313" key="2">
    <source>
        <dbReference type="Proteomes" id="UP001225034"/>
    </source>
</evidence>
<protein>
    <submittedName>
        <fullName evidence="1">Uncharacterized protein</fullName>
    </submittedName>
</protein>
<proteinExistence type="predicted"/>
<organism evidence="1 2">
    <name type="scientific">Alkalicoccobacillus murimartini</name>
    <dbReference type="NCBI Taxonomy" id="171685"/>
    <lineage>
        <taxon>Bacteria</taxon>
        <taxon>Bacillati</taxon>
        <taxon>Bacillota</taxon>
        <taxon>Bacilli</taxon>
        <taxon>Bacillales</taxon>
        <taxon>Bacillaceae</taxon>
        <taxon>Alkalicoccobacillus</taxon>
    </lineage>
</organism>